<dbReference type="OrthoDB" id="263325at2"/>
<keyword evidence="3" id="KW-0472">Membrane</keyword>
<dbReference type="GO" id="GO:0009306">
    <property type="term" value="P:protein secretion"/>
    <property type="evidence" value="ECO:0007669"/>
    <property type="project" value="TreeGrafter"/>
</dbReference>
<name>A0A517Z7C6_9PLAN</name>
<dbReference type="RefSeq" id="WP_145369674.1">
    <property type="nucleotide sequence ID" value="NZ_CP036275.1"/>
</dbReference>
<dbReference type="PANTHER" id="PTHR30332">
    <property type="entry name" value="PROBABLE GENERAL SECRETION PATHWAY PROTEIN D"/>
    <property type="match status" value="1"/>
</dbReference>
<organism evidence="5 6">
    <name type="scientific">Maioricimonas rarisocia</name>
    <dbReference type="NCBI Taxonomy" id="2528026"/>
    <lineage>
        <taxon>Bacteria</taxon>
        <taxon>Pseudomonadati</taxon>
        <taxon>Planctomycetota</taxon>
        <taxon>Planctomycetia</taxon>
        <taxon>Planctomycetales</taxon>
        <taxon>Planctomycetaceae</taxon>
        <taxon>Maioricimonas</taxon>
    </lineage>
</organism>
<keyword evidence="2" id="KW-0732">Signal</keyword>
<feature type="region of interest" description="Disordered" evidence="4">
    <location>
        <begin position="32"/>
        <end position="54"/>
    </location>
</feature>
<evidence type="ECO:0000256" key="4">
    <source>
        <dbReference type="SAM" id="MobiDB-lite"/>
    </source>
</evidence>
<dbReference type="KEGG" id="mri:Mal4_27130"/>
<evidence type="ECO:0000256" key="3">
    <source>
        <dbReference type="ARBA" id="ARBA00023136"/>
    </source>
</evidence>
<dbReference type="GO" id="GO:0016020">
    <property type="term" value="C:membrane"/>
    <property type="evidence" value="ECO:0007669"/>
    <property type="project" value="UniProtKB-SubCell"/>
</dbReference>
<evidence type="ECO:0000256" key="1">
    <source>
        <dbReference type="ARBA" id="ARBA00004370"/>
    </source>
</evidence>
<sequence>MSTALRPIATFLVLCTLFLQTERLAAQDDPLEPSAAADETAGPPALPEITDEPRTIDPASFLPEKLALPATVTFENATLREVADWIQAERDYPVILDERSLSDIGVLPSDPVSDRLDDAPLYLLLDRLQGLGLGWRISDDILSITTQEESESQLSTEQYLVGELLDAGFDADVLINVMMTTTSAQWLDADGIGGSIELLGDVLFVRQTASGQREVAALLAGLQKHGRMTFTNEPQAHLVLREKLERDVSVEFDNVPLAEAVRELSEATGSDIRLDRRTLREIGVRERQPVSLTISERPLRTVLSLLLSDLSAAWVLEDGVLKVTSEEAARDLMKTAIFDVRDLSRDDAEANALLDAVHQQTEGPWTNADGTGGNITFARPGTMVVQHSEARLQEVLKLLETYRAALKASKPRKQAEEDPNELITTYYRMEASTADDLENVLPMLVRPDSWETPRTPEGKGTIHKVASGSELRSGASRQMVAANGAGSGEALVVRYAVLIIHQTRAAHEEIAEIIRRVEQGDLLDASGEFEEFGGRGMGGGGFGGGYFSSPADQP</sequence>
<comment type="subcellular location">
    <subcellularLocation>
        <location evidence="1">Membrane</location>
    </subcellularLocation>
</comment>
<dbReference type="AlphaFoldDB" id="A0A517Z7C6"/>
<dbReference type="PANTHER" id="PTHR30332:SF24">
    <property type="entry name" value="SECRETIN GSPD-RELATED"/>
    <property type="match status" value="1"/>
</dbReference>
<proteinExistence type="predicted"/>
<dbReference type="EMBL" id="CP036275">
    <property type="protein sequence ID" value="QDU38386.1"/>
    <property type="molecule type" value="Genomic_DNA"/>
</dbReference>
<evidence type="ECO:0000313" key="5">
    <source>
        <dbReference type="EMBL" id="QDU38386.1"/>
    </source>
</evidence>
<dbReference type="GO" id="GO:0015627">
    <property type="term" value="C:type II protein secretion system complex"/>
    <property type="evidence" value="ECO:0007669"/>
    <property type="project" value="TreeGrafter"/>
</dbReference>
<dbReference type="InterPro" id="IPR050810">
    <property type="entry name" value="Bact_Secretion_Sys_Channel"/>
</dbReference>
<gene>
    <name evidence="5" type="ORF">Mal4_27130</name>
</gene>
<evidence type="ECO:0000313" key="6">
    <source>
        <dbReference type="Proteomes" id="UP000320496"/>
    </source>
</evidence>
<evidence type="ECO:0000256" key="2">
    <source>
        <dbReference type="ARBA" id="ARBA00022729"/>
    </source>
</evidence>
<reference evidence="5 6" key="1">
    <citation type="submission" date="2019-02" db="EMBL/GenBank/DDBJ databases">
        <title>Deep-cultivation of Planctomycetes and their phenomic and genomic characterization uncovers novel biology.</title>
        <authorList>
            <person name="Wiegand S."/>
            <person name="Jogler M."/>
            <person name="Boedeker C."/>
            <person name="Pinto D."/>
            <person name="Vollmers J."/>
            <person name="Rivas-Marin E."/>
            <person name="Kohn T."/>
            <person name="Peeters S.H."/>
            <person name="Heuer A."/>
            <person name="Rast P."/>
            <person name="Oberbeckmann S."/>
            <person name="Bunk B."/>
            <person name="Jeske O."/>
            <person name="Meyerdierks A."/>
            <person name="Storesund J.E."/>
            <person name="Kallscheuer N."/>
            <person name="Luecker S."/>
            <person name="Lage O.M."/>
            <person name="Pohl T."/>
            <person name="Merkel B.J."/>
            <person name="Hornburger P."/>
            <person name="Mueller R.-W."/>
            <person name="Bruemmer F."/>
            <person name="Labrenz M."/>
            <person name="Spormann A.M."/>
            <person name="Op den Camp H."/>
            <person name="Overmann J."/>
            <person name="Amann R."/>
            <person name="Jetten M.S.M."/>
            <person name="Mascher T."/>
            <person name="Medema M.H."/>
            <person name="Devos D.P."/>
            <person name="Kaster A.-K."/>
            <person name="Ovreas L."/>
            <person name="Rohde M."/>
            <person name="Galperin M.Y."/>
            <person name="Jogler C."/>
        </authorList>
    </citation>
    <scope>NUCLEOTIDE SEQUENCE [LARGE SCALE GENOMIC DNA]</scope>
    <source>
        <strain evidence="5 6">Mal4</strain>
    </source>
</reference>
<dbReference type="Proteomes" id="UP000320496">
    <property type="component" value="Chromosome"/>
</dbReference>
<accession>A0A517Z7C6</accession>
<protein>
    <submittedName>
        <fullName evidence="5">Uncharacterized protein</fullName>
    </submittedName>
</protein>
<keyword evidence="6" id="KW-1185">Reference proteome</keyword>